<dbReference type="RefSeq" id="WP_184173951.1">
    <property type="nucleotide sequence ID" value="NZ_BAABAG010000006.1"/>
</dbReference>
<sequence>MPERAAGWENGPFEPVSACGRVLVARCEPEGVNVGLVVGRERALLVDVGTFPAQGAALRAAADDVAGRLTGVRVGVAVLTHDHYDHWFGLAGLPDLEAWAHAGLGEPAGSSADWLPRVGLAAAPRPSRRIDDGGRQVLDLGGLSAVVEHHGRAHTRTDLTVLVPEAGVLFAGDLVEESGPPQHGPESDLARWPGVLDAVLQRLETPAAPSSQNEPCGMAPTTGEIGAIPQGSFHGEVRVVPGHGAVVDAAFVRAQREALAAAPPG</sequence>
<dbReference type="PANTHER" id="PTHR42951">
    <property type="entry name" value="METALLO-BETA-LACTAMASE DOMAIN-CONTAINING"/>
    <property type="match status" value="1"/>
</dbReference>
<dbReference type="Gene3D" id="3.60.15.10">
    <property type="entry name" value="Ribonuclease Z/Hydroxyacylglutathione hydrolase-like"/>
    <property type="match status" value="1"/>
</dbReference>
<dbReference type="InterPro" id="IPR050855">
    <property type="entry name" value="NDM-1-like"/>
</dbReference>
<keyword evidence="3" id="KW-1185">Reference proteome</keyword>
<dbReference type="InterPro" id="IPR001279">
    <property type="entry name" value="Metallo-B-lactamas"/>
</dbReference>
<dbReference type="SMART" id="SM00849">
    <property type="entry name" value="Lactamase_B"/>
    <property type="match status" value="1"/>
</dbReference>
<comment type="caution">
    <text evidence="2">The sequence shown here is derived from an EMBL/GenBank/DDBJ whole genome shotgun (WGS) entry which is preliminary data.</text>
</comment>
<dbReference type="EMBL" id="JACHMW010000001">
    <property type="protein sequence ID" value="MBB5849746.1"/>
    <property type="molecule type" value="Genomic_DNA"/>
</dbReference>
<proteinExistence type="predicted"/>
<evidence type="ECO:0000313" key="3">
    <source>
        <dbReference type="Proteomes" id="UP000567246"/>
    </source>
</evidence>
<dbReference type="InterPro" id="IPR036866">
    <property type="entry name" value="RibonucZ/Hydroxyglut_hydro"/>
</dbReference>
<evidence type="ECO:0000259" key="1">
    <source>
        <dbReference type="SMART" id="SM00849"/>
    </source>
</evidence>
<dbReference type="Pfam" id="PF00753">
    <property type="entry name" value="Lactamase_B"/>
    <property type="match status" value="1"/>
</dbReference>
<organism evidence="2 3">
    <name type="scientific">Micrococcus endophyticus</name>
    <dbReference type="NCBI Taxonomy" id="455343"/>
    <lineage>
        <taxon>Bacteria</taxon>
        <taxon>Bacillati</taxon>
        <taxon>Actinomycetota</taxon>
        <taxon>Actinomycetes</taxon>
        <taxon>Micrococcales</taxon>
        <taxon>Micrococcaceae</taxon>
        <taxon>Micrococcus</taxon>
    </lineage>
</organism>
<dbReference type="Proteomes" id="UP000567246">
    <property type="component" value="Unassembled WGS sequence"/>
</dbReference>
<protein>
    <submittedName>
        <fullName evidence="2">Glyoxylase-like metal-dependent hydrolase (Beta-lactamase superfamily II)</fullName>
    </submittedName>
</protein>
<dbReference type="PANTHER" id="PTHR42951:SF4">
    <property type="entry name" value="ACYL-COENZYME A THIOESTERASE MBLAC2"/>
    <property type="match status" value="1"/>
</dbReference>
<feature type="domain" description="Metallo-beta-lactamase" evidence="1">
    <location>
        <begin position="31"/>
        <end position="211"/>
    </location>
</feature>
<dbReference type="GO" id="GO:0016787">
    <property type="term" value="F:hydrolase activity"/>
    <property type="evidence" value="ECO:0007669"/>
    <property type="project" value="UniProtKB-KW"/>
</dbReference>
<accession>A0A7W9JLN7</accession>
<reference evidence="2 3" key="1">
    <citation type="submission" date="2020-08" db="EMBL/GenBank/DDBJ databases">
        <title>Sequencing the genomes of 1000 actinobacteria strains.</title>
        <authorList>
            <person name="Klenk H.-P."/>
        </authorList>
    </citation>
    <scope>NUCLEOTIDE SEQUENCE [LARGE SCALE GENOMIC DNA]</scope>
    <source>
        <strain evidence="2 3">DSM 17945</strain>
    </source>
</reference>
<evidence type="ECO:0000313" key="2">
    <source>
        <dbReference type="EMBL" id="MBB5849746.1"/>
    </source>
</evidence>
<keyword evidence="2" id="KW-0378">Hydrolase</keyword>
<dbReference type="SUPFAM" id="SSF56281">
    <property type="entry name" value="Metallo-hydrolase/oxidoreductase"/>
    <property type="match status" value="1"/>
</dbReference>
<name>A0A7W9JLN7_9MICC</name>
<gene>
    <name evidence="2" type="ORF">HDA33_002310</name>
</gene>
<dbReference type="AlphaFoldDB" id="A0A7W9JLN7"/>